<comment type="similarity">
    <text evidence="1 6">Belongs to the eukaryotic diacylglycerol kinase family.</text>
</comment>
<dbReference type="PANTHER" id="PTHR11255:SF121">
    <property type="entry name" value="DIACYLGLYCEROL KINASE (ATP)"/>
    <property type="match status" value="1"/>
</dbReference>
<keyword evidence="5 6" id="KW-0067">ATP-binding</keyword>
<dbReference type="EC" id="2.7.1.107" evidence="6"/>
<dbReference type="Proteomes" id="UP000054937">
    <property type="component" value="Unassembled WGS sequence"/>
</dbReference>
<proteinExistence type="inferred from homology"/>
<dbReference type="GO" id="GO:0005524">
    <property type="term" value="F:ATP binding"/>
    <property type="evidence" value="ECO:0007669"/>
    <property type="project" value="UniProtKB-KW"/>
</dbReference>
<evidence type="ECO:0000259" key="9">
    <source>
        <dbReference type="PROSITE" id="PS50146"/>
    </source>
</evidence>
<dbReference type="InterPro" id="IPR000756">
    <property type="entry name" value="Diacylglycerol_kin_accessory"/>
</dbReference>
<dbReference type="GO" id="GO:0007200">
    <property type="term" value="P:phospholipase C-activating G protein-coupled receptor signaling pathway"/>
    <property type="evidence" value="ECO:0007669"/>
    <property type="project" value="InterPro"/>
</dbReference>
<feature type="coiled-coil region" evidence="7">
    <location>
        <begin position="962"/>
        <end position="999"/>
    </location>
</feature>
<keyword evidence="2 6" id="KW-0808">Transferase</keyword>
<dbReference type="Gene3D" id="3.40.50.10330">
    <property type="entry name" value="Probable inorganic polyphosphate/atp-NAD kinase, domain 1"/>
    <property type="match status" value="2"/>
</dbReference>
<dbReference type="AlphaFoldDB" id="A0A0V0QZP6"/>
<evidence type="ECO:0000256" key="5">
    <source>
        <dbReference type="ARBA" id="ARBA00022840"/>
    </source>
</evidence>
<dbReference type="EMBL" id="LDAU01000084">
    <property type="protein sequence ID" value="KRX07365.1"/>
    <property type="molecule type" value="Genomic_DNA"/>
</dbReference>
<evidence type="ECO:0000256" key="1">
    <source>
        <dbReference type="ARBA" id="ARBA00009280"/>
    </source>
</evidence>
<accession>A0A0V0QZP6</accession>
<dbReference type="GO" id="GO:0016020">
    <property type="term" value="C:membrane"/>
    <property type="evidence" value="ECO:0007669"/>
    <property type="project" value="TreeGrafter"/>
</dbReference>
<dbReference type="OrthoDB" id="242257at2759"/>
<dbReference type="Pfam" id="PF00781">
    <property type="entry name" value="DAGK_cat"/>
    <property type="match status" value="2"/>
</dbReference>
<evidence type="ECO:0000313" key="10">
    <source>
        <dbReference type="EMBL" id="KRX07365.1"/>
    </source>
</evidence>
<protein>
    <recommendedName>
        <fullName evidence="6">Diacylglycerol kinase</fullName>
        <shortName evidence="6">DAG kinase</shortName>
        <ecNumber evidence="6">2.7.1.107</ecNumber>
    </recommendedName>
</protein>
<dbReference type="SMART" id="SM00046">
    <property type="entry name" value="DAGKc"/>
    <property type="match status" value="2"/>
</dbReference>
<evidence type="ECO:0000256" key="2">
    <source>
        <dbReference type="ARBA" id="ARBA00022679"/>
    </source>
</evidence>
<evidence type="ECO:0000256" key="3">
    <source>
        <dbReference type="ARBA" id="ARBA00022741"/>
    </source>
</evidence>
<evidence type="ECO:0000256" key="6">
    <source>
        <dbReference type="RuleBase" id="RU361128"/>
    </source>
</evidence>
<sequence>MNIRKLDKQENVKIKDKFKEINDQKYLQQEIKKEIQLVKIEKLSEGDHGSQHKQGEEHFSDSENEKEEQKNQIVAIDQIQTQFDQKAYQEQLEKQYQESKKNIPNTDLKHYFHLFVNKKSGNQSGKKLLEIPNLKLDFVIQRKVITKSTVISSNELKKKQQNQNNNINSNSKGKNDSNKNNNNNLNKNEMQNDNSQILNRNLNSEKKSNNNDTQFLNATNKVVNNNNQVALSRKYQSYQENEEYLCEIYFYDLYDVASKKKGFDLIKKQCETELLQNKCKIYSLVAGGDGSVLWLVEEMSKAGVNFDQVPLCMIPVGTGNDFSRASGWGPEESITNLIANNYKRLQKLMLRWIHAKVEYFDLWDFHFDTYEGGSFQKVYFDEKGKGKKLQMKEPESGELLRKYSRTMSNYFSIGVDARVGLGFDKKRTQSRSQNKCIYCLEGIKKFFQKNRNIQDTLENLIQIQNFDQQDIKNVNQFDLDHSVVFNTANKPQVGGNNVSNLNKEPEASQDNYIVDKEGKIDNQQIKNQQNNTEKNEKQQLNTDDDHNFQIKENDKDTMHLAINHNTNSNPGISNKCDKNNKKLESQDQNLNRKNQNGKNQDNDQNKKIIQVNKKPLINKVLKGKPYALVCLNIDSYAAGTHGIWKGSAKNYGIVNEEDKITPLKDYERYSEQKNDDKKIEIVAFDNLLSIPLEKVFSGRGQRIAQASGNNEGLEMLKLQPNYRNYKIQNLRGNKNQLNYNETILFYDVEFIFINLADKSSQQKGTEQIQQLLKEGEKQVSVITCGGDGTVMWTTQVIKEANIDFDQIPMGIVPLGTGNDFSRSLGWGPSSDIPGLLKDDCKKLKKLALKMIHAQVTDFDIWDISFSVFQHGDFKQVKKQNGQAVEKVIIDSETQKTLKELNKTFCNYFSTGVDARIGIDFDKNRTKSRIGNLCCYAWASCKRIFLKKPKVNHTLHSLHQVQTQQYINKMKKESSQIQNLNQDQNQNQKQKLNYNEMQDEQENDIENQITNTDQEEFQVSKIQVSETIDQVSFQDQSTQNTSTSNQMQVETVFVTRTGKDFKIDQQKLNELKKQDLTEYRKKIDKSNKYLKGSPNTIVMLNINSYAGGMENVWNNGVKKGALIDIANENYVQQQQNFVKQQFSDGKIEIVTFDSMLNMGLGRVLPKQANRIAQGQGPYQFDFREKDQNGETIKAYFQIDGEFYIVTAPKQIIVKKSEYIKGGKFKVLVEQNQYKKIQSFKN</sequence>
<evidence type="ECO:0000256" key="7">
    <source>
        <dbReference type="SAM" id="Coils"/>
    </source>
</evidence>
<gene>
    <name evidence="10" type="ORF">PPERSA_06980</name>
</gene>
<dbReference type="PANTHER" id="PTHR11255">
    <property type="entry name" value="DIACYLGLYCEROL KINASE"/>
    <property type="match status" value="1"/>
</dbReference>
<evidence type="ECO:0000256" key="8">
    <source>
        <dbReference type="SAM" id="MobiDB-lite"/>
    </source>
</evidence>
<dbReference type="Pfam" id="PF00609">
    <property type="entry name" value="DAGK_acc"/>
    <property type="match status" value="4"/>
</dbReference>
<dbReference type="InParanoid" id="A0A0V0QZP6"/>
<dbReference type="InterPro" id="IPR037607">
    <property type="entry name" value="DGK"/>
</dbReference>
<dbReference type="GO" id="GO:0004143">
    <property type="term" value="F:ATP-dependent diacylglycerol kinase activity"/>
    <property type="evidence" value="ECO:0007669"/>
    <property type="project" value="UniProtKB-EC"/>
</dbReference>
<feature type="compositionally biased region" description="Basic and acidic residues" evidence="8">
    <location>
        <begin position="533"/>
        <end position="545"/>
    </location>
</feature>
<dbReference type="PROSITE" id="PS50146">
    <property type="entry name" value="DAGK"/>
    <property type="match status" value="2"/>
</dbReference>
<feature type="compositionally biased region" description="Basic and acidic residues" evidence="8">
    <location>
        <begin position="43"/>
        <end position="70"/>
    </location>
</feature>
<keyword evidence="3 6" id="KW-0547">Nucleotide-binding</keyword>
<keyword evidence="7" id="KW-0175">Coiled coil</keyword>
<feature type="region of interest" description="Disordered" evidence="8">
    <location>
        <begin position="155"/>
        <end position="190"/>
    </location>
</feature>
<keyword evidence="4 6" id="KW-0418">Kinase</keyword>
<feature type="domain" description="DAGKc" evidence="9">
    <location>
        <begin position="757"/>
        <end position="866"/>
    </location>
</feature>
<dbReference type="SUPFAM" id="SSF111331">
    <property type="entry name" value="NAD kinase/diacylglycerol kinase-like"/>
    <property type="match status" value="2"/>
</dbReference>
<dbReference type="InterPro" id="IPR017438">
    <property type="entry name" value="ATP-NAD_kinase_N"/>
</dbReference>
<comment type="catalytic activity">
    <reaction evidence="6">
        <text>a 1,2-diacyl-sn-glycerol + ATP = a 1,2-diacyl-sn-glycero-3-phosphate + ADP + H(+)</text>
        <dbReference type="Rhea" id="RHEA:10272"/>
        <dbReference type="ChEBI" id="CHEBI:15378"/>
        <dbReference type="ChEBI" id="CHEBI:17815"/>
        <dbReference type="ChEBI" id="CHEBI:30616"/>
        <dbReference type="ChEBI" id="CHEBI:58608"/>
        <dbReference type="ChEBI" id="CHEBI:456216"/>
        <dbReference type="EC" id="2.7.1.107"/>
    </reaction>
</comment>
<reference evidence="10 11" key="1">
    <citation type="journal article" date="2015" name="Sci. Rep.">
        <title>Genome of the facultative scuticociliatosis pathogen Pseudocohnilembus persalinus provides insight into its virulence through horizontal gene transfer.</title>
        <authorList>
            <person name="Xiong J."/>
            <person name="Wang G."/>
            <person name="Cheng J."/>
            <person name="Tian M."/>
            <person name="Pan X."/>
            <person name="Warren A."/>
            <person name="Jiang C."/>
            <person name="Yuan D."/>
            <person name="Miao W."/>
        </authorList>
    </citation>
    <scope>NUCLEOTIDE SEQUENCE [LARGE SCALE GENOMIC DNA]</scope>
    <source>
        <strain evidence="10">36N120E</strain>
    </source>
</reference>
<feature type="domain" description="DAGKc" evidence="9">
    <location>
        <begin position="284"/>
        <end position="369"/>
    </location>
</feature>
<evidence type="ECO:0000256" key="4">
    <source>
        <dbReference type="ARBA" id="ARBA00022777"/>
    </source>
</evidence>
<keyword evidence="11" id="KW-1185">Reference proteome</keyword>
<dbReference type="SMART" id="SM00045">
    <property type="entry name" value="DAGKa"/>
    <property type="match status" value="1"/>
</dbReference>
<organism evidence="10 11">
    <name type="scientific">Pseudocohnilembus persalinus</name>
    <name type="common">Ciliate</name>
    <dbReference type="NCBI Taxonomy" id="266149"/>
    <lineage>
        <taxon>Eukaryota</taxon>
        <taxon>Sar</taxon>
        <taxon>Alveolata</taxon>
        <taxon>Ciliophora</taxon>
        <taxon>Intramacronucleata</taxon>
        <taxon>Oligohymenophorea</taxon>
        <taxon>Scuticociliatia</taxon>
        <taxon>Philasterida</taxon>
        <taxon>Pseudocohnilembidae</taxon>
        <taxon>Pseudocohnilembus</taxon>
    </lineage>
</organism>
<name>A0A0V0QZP6_PSEPJ</name>
<dbReference type="InterPro" id="IPR016064">
    <property type="entry name" value="NAD/diacylglycerol_kinase_sf"/>
</dbReference>
<feature type="region of interest" description="Disordered" evidence="8">
    <location>
        <begin position="43"/>
        <end position="71"/>
    </location>
</feature>
<dbReference type="InterPro" id="IPR001206">
    <property type="entry name" value="Diacylglycerol_kinase_cat_dom"/>
</dbReference>
<comment type="caution">
    <text evidence="10">The sequence shown here is derived from an EMBL/GenBank/DDBJ whole genome shotgun (WGS) entry which is preliminary data.</text>
</comment>
<feature type="region of interest" description="Disordered" evidence="8">
    <location>
        <begin position="526"/>
        <end position="545"/>
    </location>
</feature>
<feature type="compositionally biased region" description="Low complexity" evidence="8">
    <location>
        <begin position="161"/>
        <end position="190"/>
    </location>
</feature>
<evidence type="ECO:0000313" key="11">
    <source>
        <dbReference type="Proteomes" id="UP000054937"/>
    </source>
</evidence>